<evidence type="ECO:0000313" key="6">
    <source>
        <dbReference type="Proteomes" id="UP001603978"/>
    </source>
</evidence>
<dbReference type="Gene3D" id="3.30.750.24">
    <property type="entry name" value="STAS domain"/>
    <property type="match status" value="1"/>
</dbReference>
<dbReference type="PANTHER" id="PTHR33495">
    <property type="entry name" value="ANTI-SIGMA FACTOR ANTAGONIST TM_1081-RELATED-RELATED"/>
    <property type="match status" value="1"/>
</dbReference>
<dbReference type="NCBIfam" id="TIGR00377">
    <property type="entry name" value="ant_ant_sig"/>
    <property type="match status" value="1"/>
</dbReference>
<keyword evidence="3" id="KW-0812">Transmembrane</keyword>
<dbReference type="InterPro" id="IPR003658">
    <property type="entry name" value="Anti-sigma_ant"/>
</dbReference>
<dbReference type="SUPFAM" id="SSF52091">
    <property type="entry name" value="SpoIIaa-like"/>
    <property type="match status" value="1"/>
</dbReference>
<comment type="similarity">
    <text evidence="1 2">Belongs to the anti-sigma-factor antagonist family.</text>
</comment>
<dbReference type="PROSITE" id="PS50801">
    <property type="entry name" value="STAS"/>
    <property type="match status" value="1"/>
</dbReference>
<evidence type="ECO:0000256" key="3">
    <source>
        <dbReference type="SAM" id="Phobius"/>
    </source>
</evidence>
<evidence type="ECO:0000259" key="4">
    <source>
        <dbReference type="PROSITE" id="PS50801"/>
    </source>
</evidence>
<feature type="domain" description="STAS" evidence="4">
    <location>
        <begin position="21"/>
        <end position="101"/>
    </location>
</feature>
<accession>A0ABW7AP90</accession>
<reference evidence="5 6" key="1">
    <citation type="submission" date="2024-10" db="EMBL/GenBank/DDBJ databases">
        <authorList>
            <person name="Topkara A.R."/>
            <person name="Saygin H."/>
        </authorList>
    </citation>
    <scope>NUCLEOTIDE SEQUENCE [LARGE SCALE GENOMIC DNA]</scope>
    <source>
        <strain evidence="5 6">M3C6</strain>
    </source>
</reference>
<organism evidence="5 6">
    <name type="scientific">Nonomuraea marmarensis</name>
    <dbReference type="NCBI Taxonomy" id="3351344"/>
    <lineage>
        <taxon>Bacteria</taxon>
        <taxon>Bacillati</taxon>
        <taxon>Actinomycetota</taxon>
        <taxon>Actinomycetes</taxon>
        <taxon>Streptosporangiales</taxon>
        <taxon>Streptosporangiaceae</taxon>
        <taxon>Nonomuraea</taxon>
    </lineage>
</organism>
<dbReference type="EMBL" id="JBICRM010000025">
    <property type="protein sequence ID" value="MFG1708022.1"/>
    <property type="molecule type" value="Genomic_DNA"/>
</dbReference>
<comment type="caution">
    <text evidence="5">The sequence shown here is derived from an EMBL/GenBank/DDBJ whole genome shotgun (WGS) entry which is preliminary data.</text>
</comment>
<keyword evidence="6" id="KW-1185">Reference proteome</keyword>
<protein>
    <recommendedName>
        <fullName evidence="2">Anti-sigma factor antagonist</fullName>
    </recommendedName>
</protein>
<proteinExistence type="inferred from homology"/>
<name>A0ABW7AP90_9ACTN</name>
<dbReference type="Pfam" id="PF01740">
    <property type="entry name" value="STAS"/>
    <property type="match status" value="1"/>
</dbReference>
<keyword evidence="3" id="KW-0472">Membrane</keyword>
<evidence type="ECO:0000256" key="2">
    <source>
        <dbReference type="RuleBase" id="RU003749"/>
    </source>
</evidence>
<sequence>MTTLDSRSEAGLWLVPATATVVRLSGELDLATGRPLRERLLRALRHSTALLILDLSGVSICAAAGLGVMVDAQRQARSLNITLGLAAPRPHVAKVLCATGLDLVFPVYGTTPTPTGRAASGTAAPR</sequence>
<dbReference type="InterPro" id="IPR002645">
    <property type="entry name" value="STAS_dom"/>
</dbReference>
<feature type="transmembrane region" description="Helical" evidence="3">
    <location>
        <begin position="49"/>
        <end position="70"/>
    </location>
</feature>
<dbReference type="RefSeq" id="WP_393172172.1">
    <property type="nucleotide sequence ID" value="NZ_JBICRM010000025.1"/>
</dbReference>
<keyword evidence="3" id="KW-1133">Transmembrane helix</keyword>
<gene>
    <name evidence="5" type="ORF">ACFLIM_32920</name>
</gene>
<dbReference type="CDD" id="cd07043">
    <property type="entry name" value="STAS_anti-anti-sigma_factors"/>
    <property type="match status" value="1"/>
</dbReference>
<evidence type="ECO:0000313" key="5">
    <source>
        <dbReference type="EMBL" id="MFG1708022.1"/>
    </source>
</evidence>
<evidence type="ECO:0000256" key="1">
    <source>
        <dbReference type="ARBA" id="ARBA00009013"/>
    </source>
</evidence>
<dbReference type="Proteomes" id="UP001603978">
    <property type="component" value="Unassembled WGS sequence"/>
</dbReference>
<dbReference type="InterPro" id="IPR036513">
    <property type="entry name" value="STAS_dom_sf"/>
</dbReference>
<dbReference type="PANTHER" id="PTHR33495:SF2">
    <property type="entry name" value="ANTI-SIGMA FACTOR ANTAGONIST TM_1081-RELATED"/>
    <property type="match status" value="1"/>
</dbReference>